<protein>
    <submittedName>
        <fullName evidence="1">Uncharacterized protein</fullName>
    </submittedName>
</protein>
<accession>A0A6J4UFE6</accession>
<reference evidence="1" key="1">
    <citation type="submission" date="2020-02" db="EMBL/GenBank/DDBJ databases">
        <authorList>
            <person name="Meier V. D."/>
        </authorList>
    </citation>
    <scope>NUCLEOTIDE SEQUENCE</scope>
    <source>
        <strain evidence="1">AVDCRST_MAG33</strain>
    </source>
</reference>
<name>A0A6J4UFE6_9BACT</name>
<proteinExistence type="predicted"/>
<gene>
    <name evidence="1" type="ORF">AVDCRST_MAG33-754</name>
</gene>
<dbReference type="AlphaFoldDB" id="A0A6J4UFE6"/>
<organism evidence="1">
    <name type="scientific">uncultured Thermomicrobiales bacterium</name>
    <dbReference type="NCBI Taxonomy" id="1645740"/>
    <lineage>
        <taxon>Bacteria</taxon>
        <taxon>Pseudomonadati</taxon>
        <taxon>Thermomicrobiota</taxon>
        <taxon>Thermomicrobia</taxon>
        <taxon>Thermomicrobiales</taxon>
        <taxon>environmental samples</taxon>
    </lineage>
</organism>
<evidence type="ECO:0000313" key="1">
    <source>
        <dbReference type="EMBL" id="CAA9549308.1"/>
    </source>
</evidence>
<dbReference type="EMBL" id="CADCWK010000063">
    <property type="protein sequence ID" value="CAA9549308.1"/>
    <property type="molecule type" value="Genomic_DNA"/>
</dbReference>
<sequence length="53" mass="5907">MGPVPVLDDADSRSRPLARFMVPISRPYQPDRVWCVLFIPDDPTTCVPVPPSV</sequence>